<dbReference type="RefSeq" id="WP_416207111.1">
    <property type="nucleotide sequence ID" value="NZ_JBBKTX010000025.1"/>
</dbReference>
<keyword evidence="1" id="KW-1133">Transmembrane helix</keyword>
<feature type="transmembrane region" description="Helical" evidence="1">
    <location>
        <begin position="42"/>
        <end position="62"/>
    </location>
</feature>
<accession>A0ABW8NMG2</accession>
<sequence>MIQRAHKLFSLLAMSLIVGFFCSTLVVELMGDPGLIYQVKNAIFYAIWLLVVAMAATGITGVRMAGKRRGGLIGNKKKRMPLVALNGLLILIPSAIYLRSLAAAGDIGTAFYLIQTLELLAGAVNISLMALNIRDGLKIAAASQQAVAAGTSSHTGQPG</sequence>
<organism evidence="2 3">
    <name type="scientific">Oceanobacter antarcticus</name>
    <dbReference type="NCBI Taxonomy" id="3133425"/>
    <lineage>
        <taxon>Bacteria</taxon>
        <taxon>Pseudomonadati</taxon>
        <taxon>Pseudomonadota</taxon>
        <taxon>Gammaproteobacteria</taxon>
        <taxon>Oceanospirillales</taxon>
        <taxon>Oceanospirillaceae</taxon>
        <taxon>Oceanobacter</taxon>
    </lineage>
</organism>
<keyword evidence="3" id="KW-1185">Reference proteome</keyword>
<evidence type="ECO:0008006" key="4">
    <source>
        <dbReference type="Google" id="ProtNLM"/>
    </source>
</evidence>
<keyword evidence="1" id="KW-0472">Membrane</keyword>
<protein>
    <recommendedName>
        <fullName evidence="4">Lipoprotein</fullName>
    </recommendedName>
</protein>
<feature type="transmembrane region" description="Helical" evidence="1">
    <location>
        <begin position="110"/>
        <end position="131"/>
    </location>
</feature>
<feature type="transmembrane region" description="Helical" evidence="1">
    <location>
        <begin position="9"/>
        <end position="30"/>
    </location>
</feature>
<evidence type="ECO:0000256" key="1">
    <source>
        <dbReference type="SAM" id="Phobius"/>
    </source>
</evidence>
<keyword evidence="1" id="KW-0812">Transmembrane</keyword>
<proteinExistence type="predicted"/>
<dbReference type="Proteomes" id="UP001620597">
    <property type="component" value="Unassembled WGS sequence"/>
</dbReference>
<gene>
    <name evidence="2" type="ORF">WG929_17310</name>
</gene>
<evidence type="ECO:0000313" key="2">
    <source>
        <dbReference type="EMBL" id="MFK4754174.1"/>
    </source>
</evidence>
<reference evidence="2 3" key="1">
    <citation type="submission" date="2024-03" db="EMBL/GenBank/DDBJ databases">
        <title>High-quality draft genome sequence of Oceanobacter sp. wDCs-4.</title>
        <authorList>
            <person name="Dong C."/>
        </authorList>
    </citation>
    <scope>NUCLEOTIDE SEQUENCE [LARGE SCALE GENOMIC DNA]</scope>
    <source>
        <strain evidence="3">wDCs-4</strain>
    </source>
</reference>
<evidence type="ECO:0000313" key="3">
    <source>
        <dbReference type="Proteomes" id="UP001620597"/>
    </source>
</evidence>
<name>A0ABW8NMG2_9GAMM</name>
<feature type="transmembrane region" description="Helical" evidence="1">
    <location>
        <begin position="83"/>
        <end position="104"/>
    </location>
</feature>
<comment type="caution">
    <text evidence="2">The sequence shown here is derived from an EMBL/GenBank/DDBJ whole genome shotgun (WGS) entry which is preliminary data.</text>
</comment>
<dbReference type="EMBL" id="JBBKTX010000025">
    <property type="protein sequence ID" value="MFK4754174.1"/>
    <property type="molecule type" value="Genomic_DNA"/>
</dbReference>